<evidence type="ECO:0000256" key="2">
    <source>
        <dbReference type="SAM" id="MobiDB-lite"/>
    </source>
</evidence>
<dbReference type="GO" id="GO:0030246">
    <property type="term" value="F:carbohydrate binding"/>
    <property type="evidence" value="ECO:0007669"/>
    <property type="project" value="InterPro"/>
</dbReference>
<dbReference type="Proteomes" id="UP000886740">
    <property type="component" value="Unassembled WGS sequence"/>
</dbReference>
<evidence type="ECO:0000256" key="1">
    <source>
        <dbReference type="ARBA" id="ARBA00022729"/>
    </source>
</evidence>
<organism evidence="5 6">
    <name type="scientific">Candidatus Parabacteroides intestinipullorum</name>
    <dbReference type="NCBI Taxonomy" id="2838723"/>
    <lineage>
        <taxon>Bacteria</taxon>
        <taxon>Pseudomonadati</taxon>
        <taxon>Bacteroidota</taxon>
        <taxon>Bacteroidia</taxon>
        <taxon>Bacteroidales</taxon>
        <taxon>Tannerellaceae</taxon>
        <taxon>Parabacteroides</taxon>
    </lineage>
</organism>
<dbReference type="InterPro" id="IPR032812">
    <property type="entry name" value="SbsA_Ig"/>
</dbReference>
<dbReference type="AlphaFoldDB" id="A0A9D1X8N3"/>
<feature type="region of interest" description="Disordered" evidence="2">
    <location>
        <begin position="599"/>
        <end position="637"/>
    </location>
</feature>
<reference evidence="5" key="2">
    <citation type="submission" date="2021-04" db="EMBL/GenBank/DDBJ databases">
        <authorList>
            <person name="Gilroy R."/>
        </authorList>
    </citation>
    <scope>NUCLEOTIDE SEQUENCE</scope>
    <source>
        <strain evidence="5">ChiGjej6B6-14162</strain>
    </source>
</reference>
<evidence type="ECO:0000313" key="6">
    <source>
        <dbReference type="Proteomes" id="UP000886740"/>
    </source>
</evidence>
<dbReference type="PROSITE" id="PS51257">
    <property type="entry name" value="PROKAR_LIPOPROTEIN"/>
    <property type="match status" value="1"/>
</dbReference>
<dbReference type="InterPro" id="IPR013784">
    <property type="entry name" value="Carb-bd-like_fold"/>
</dbReference>
<feature type="compositionally biased region" description="Basic and acidic residues" evidence="2">
    <location>
        <begin position="599"/>
        <end position="622"/>
    </location>
</feature>
<feature type="chain" id="PRO_5039227590" evidence="3">
    <location>
        <begin position="29"/>
        <end position="637"/>
    </location>
</feature>
<reference evidence="5" key="1">
    <citation type="journal article" date="2021" name="PeerJ">
        <title>Extensive microbial diversity within the chicken gut microbiome revealed by metagenomics and culture.</title>
        <authorList>
            <person name="Gilroy R."/>
            <person name="Ravi A."/>
            <person name="Getino M."/>
            <person name="Pursley I."/>
            <person name="Horton D.L."/>
            <person name="Alikhan N.F."/>
            <person name="Baker D."/>
            <person name="Gharbi K."/>
            <person name="Hall N."/>
            <person name="Watson M."/>
            <person name="Adriaenssens E.M."/>
            <person name="Foster-Nyarko E."/>
            <person name="Jarju S."/>
            <person name="Secka A."/>
            <person name="Antonio M."/>
            <person name="Oren A."/>
            <person name="Chaudhuri R.R."/>
            <person name="La Ragione R."/>
            <person name="Hildebrand F."/>
            <person name="Pallen M.J."/>
        </authorList>
    </citation>
    <scope>NUCLEOTIDE SEQUENCE</scope>
    <source>
        <strain evidence="5">ChiGjej6B6-14162</strain>
    </source>
</reference>
<keyword evidence="1 3" id="KW-0732">Signal</keyword>
<name>A0A9D1X8N3_9BACT</name>
<evidence type="ECO:0000313" key="5">
    <source>
        <dbReference type="EMBL" id="HIX74933.1"/>
    </source>
</evidence>
<dbReference type="Pfam" id="PF13205">
    <property type="entry name" value="Big_5"/>
    <property type="match status" value="1"/>
</dbReference>
<gene>
    <name evidence="5" type="ORF">H9977_07880</name>
</gene>
<protein>
    <submittedName>
        <fullName evidence="5">Ig-like domain-containing protein</fullName>
    </submittedName>
</protein>
<accession>A0A9D1X8N3</accession>
<evidence type="ECO:0000259" key="4">
    <source>
        <dbReference type="Pfam" id="PF13205"/>
    </source>
</evidence>
<sequence>MRIRYSKYWWLAVAVVFISLSYSCANMASPNGGPYDEAPPKFVSSTPVPNQLNYKGKKVEILFDELIKVDNPLENVVVTPPQKSQPVVQTNGRRVTVELEDSLLENTTYTIDFTNSISDNNEGNVFQNFSFAFSTGPTIDSLEVSGVVLNAENLEPMPGITIGIHTNLEDSAFLKIPFVRTSRTNDRGEFTIRNIATGTYRIYALNDALRSYMHNQPGQEIAYADSLVVPTFEFSTRQDTIWKDTLTIDTIKTVNYTHFMPDNIVLRLFKEKFDRQYMLRPERPTDRMLVVRFNAPLDTLPELTPVNFEPVDSAWYFVQRLEENRAANLWLIDSTVWKQDTLRFSMTYPKSDSLNILRPQTDTLQFLAPRKRGEEKKKKRKEDEPEPIEFLGMSVTNTSGSINLFDTVAVTFAEPVLELDSSRFRLERMIDSVWVLTDFRFFPDTANSLNFYIMRDWKYGENYRLTIDSATIYSAYGKWNDFFAGDFSIKKAEEYGHLYINTPGVEGPAFVELLNSSDTPVRRVPVKDGGALFMDLKPDKYYARMILDTNGNGRWDTGDYTAKRQPEEVFYCPKMFNIMQNWEVEETWDIKALPLKRQKPMDITKNKPKEITKPKRDYRNEGKSSSSSSNSMRGLSF</sequence>
<proteinExistence type="predicted"/>
<evidence type="ECO:0000256" key="3">
    <source>
        <dbReference type="SAM" id="SignalP"/>
    </source>
</evidence>
<dbReference type="SUPFAM" id="SSF49452">
    <property type="entry name" value="Starch-binding domain-like"/>
    <property type="match status" value="1"/>
</dbReference>
<feature type="domain" description="SbsA Ig-like" evidence="4">
    <location>
        <begin position="36"/>
        <end position="135"/>
    </location>
</feature>
<dbReference type="EMBL" id="DXEL01000055">
    <property type="protein sequence ID" value="HIX74933.1"/>
    <property type="molecule type" value="Genomic_DNA"/>
</dbReference>
<feature type="signal peptide" evidence="3">
    <location>
        <begin position="1"/>
        <end position="28"/>
    </location>
</feature>
<comment type="caution">
    <text evidence="5">The sequence shown here is derived from an EMBL/GenBank/DDBJ whole genome shotgun (WGS) entry which is preliminary data.</text>
</comment>